<gene>
    <name evidence="2" type="ORF">NSO95_12950</name>
</gene>
<organism evidence="2 3">
    <name type="scientific">Parerythrobacter lacustris</name>
    <dbReference type="NCBI Taxonomy" id="2969984"/>
    <lineage>
        <taxon>Bacteria</taxon>
        <taxon>Pseudomonadati</taxon>
        <taxon>Pseudomonadota</taxon>
        <taxon>Alphaproteobacteria</taxon>
        <taxon>Sphingomonadales</taxon>
        <taxon>Erythrobacteraceae</taxon>
        <taxon>Parerythrobacter</taxon>
    </lineage>
</organism>
<dbReference type="InterPro" id="IPR013216">
    <property type="entry name" value="Methyltransf_11"/>
</dbReference>
<dbReference type="Gene3D" id="3.40.50.150">
    <property type="entry name" value="Vaccinia Virus protein VP39"/>
    <property type="match status" value="1"/>
</dbReference>
<dbReference type="RefSeq" id="WP_257596698.1">
    <property type="nucleotide sequence ID" value="NZ_JANKHH010000007.1"/>
</dbReference>
<feature type="domain" description="Methyltransferase type 11" evidence="1">
    <location>
        <begin position="53"/>
        <end position="140"/>
    </location>
</feature>
<dbReference type="SUPFAM" id="SSF53335">
    <property type="entry name" value="S-adenosyl-L-methionine-dependent methyltransferases"/>
    <property type="match status" value="1"/>
</dbReference>
<reference evidence="2 3" key="1">
    <citation type="submission" date="2022-08" db="EMBL/GenBank/DDBJ databases">
        <title>Polyphasic taxonomy analysis of Qipengyuania sp.RS5-5.</title>
        <authorList>
            <person name="Xamxidin M."/>
            <person name="Wu M."/>
        </authorList>
    </citation>
    <scope>NUCLEOTIDE SEQUENCE [LARGE SCALE GENOMIC DNA]</scope>
    <source>
        <strain evidence="2 3">RS5-5</strain>
    </source>
</reference>
<proteinExistence type="predicted"/>
<dbReference type="CDD" id="cd02440">
    <property type="entry name" value="AdoMet_MTases"/>
    <property type="match status" value="1"/>
</dbReference>
<protein>
    <submittedName>
        <fullName evidence="2">Class I SAM-dependent methyltransferase</fullName>
    </submittedName>
</protein>
<keyword evidence="3" id="KW-1185">Reference proteome</keyword>
<dbReference type="Proteomes" id="UP001206067">
    <property type="component" value="Unassembled WGS sequence"/>
</dbReference>
<evidence type="ECO:0000313" key="3">
    <source>
        <dbReference type="Proteomes" id="UP001206067"/>
    </source>
</evidence>
<sequence>MSVDHRSAWSDFWAQNQQSGSGCLPKAWQGIDTAQREAWAGFARKLPKNARVLDLATGDGLVLRWLGGFRSDLSLLGVDLADRLPAAPRGTKIRSGVAMERLPLPDGRFTAVVSQFGFEYSDLPKSAREVARVLRKDGIVGLITHRQDGPILAYNLDRQEQIRWVLEDCDLPAIARRSLSMPGLGTRTIPPAITQAPVEGAKRFGPQSAAWEIAEAIRQSLVLGQRDAPGNVIKLIESITAKAGNELARIASLEAACRQTADEAKFAAALELAGLQEIERSPLHDRAYPAPFADFRLIRHR</sequence>
<keyword evidence="2" id="KW-0489">Methyltransferase</keyword>
<dbReference type="GO" id="GO:0032259">
    <property type="term" value="P:methylation"/>
    <property type="evidence" value="ECO:0007669"/>
    <property type="project" value="UniProtKB-KW"/>
</dbReference>
<dbReference type="PROSITE" id="PS51257">
    <property type="entry name" value="PROKAR_LIPOPROTEIN"/>
    <property type="match status" value="1"/>
</dbReference>
<accession>A0ABT1XT39</accession>
<evidence type="ECO:0000313" key="2">
    <source>
        <dbReference type="EMBL" id="MCR2834851.1"/>
    </source>
</evidence>
<name>A0ABT1XT39_9SPHN</name>
<dbReference type="Pfam" id="PF08241">
    <property type="entry name" value="Methyltransf_11"/>
    <property type="match status" value="1"/>
</dbReference>
<evidence type="ECO:0000259" key="1">
    <source>
        <dbReference type="Pfam" id="PF08241"/>
    </source>
</evidence>
<comment type="caution">
    <text evidence="2">The sequence shown here is derived from an EMBL/GenBank/DDBJ whole genome shotgun (WGS) entry which is preliminary data.</text>
</comment>
<keyword evidence="2" id="KW-0808">Transferase</keyword>
<dbReference type="EMBL" id="JANKHH010000007">
    <property type="protein sequence ID" value="MCR2834851.1"/>
    <property type="molecule type" value="Genomic_DNA"/>
</dbReference>
<dbReference type="InterPro" id="IPR029063">
    <property type="entry name" value="SAM-dependent_MTases_sf"/>
</dbReference>
<dbReference type="GO" id="GO:0008168">
    <property type="term" value="F:methyltransferase activity"/>
    <property type="evidence" value="ECO:0007669"/>
    <property type="project" value="UniProtKB-KW"/>
</dbReference>